<dbReference type="KEGG" id="dmp:FAK_38890"/>
<name>A0AAU9EIF6_9BACT</name>
<dbReference type="Proteomes" id="UP001366166">
    <property type="component" value="Chromosome"/>
</dbReference>
<dbReference type="EMBL" id="AP028679">
    <property type="protein sequence ID" value="BEQ16823.1"/>
    <property type="molecule type" value="Genomic_DNA"/>
</dbReference>
<sequence length="319" mass="35383">MPLQIIARRLGLTALILVLLVTTAAAGEPLASWNQPLRGKILDFATQAANPASPGFVPAPQRVAAFDLDGTLITERPNFFVLEVALARLKAICPAFAEQGAQEAELCRAAGRQDRRFIRKHLDQVLSLPFKGMSFAQYRQLVSRVWNQGLHPQHQRPFRDTVYRPMRELVALLQAKGFTVYLNSGADELSLMAICADLGVEPAHVIGTRYQAEPREREGRVELVRTGGLDLKFLNLGANKALNMYFAAGRAPVLAAGNSTGDSWLLRMAGANPLTHLVLVVDHDDPKEAVYTRPELLELARQKGWDVVSMRRDWLNLFE</sequence>
<protein>
    <submittedName>
        <fullName evidence="1">Haloacid dehalogenase</fullName>
    </submittedName>
</protein>
<evidence type="ECO:0000313" key="2">
    <source>
        <dbReference type="Proteomes" id="UP001366166"/>
    </source>
</evidence>
<proteinExistence type="predicted"/>
<dbReference type="InterPro" id="IPR036412">
    <property type="entry name" value="HAD-like_sf"/>
</dbReference>
<dbReference type="RefSeq" id="WP_338603218.1">
    <property type="nucleotide sequence ID" value="NZ_AP028679.1"/>
</dbReference>
<dbReference type="Pfam" id="PF12710">
    <property type="entry name" value="HAD"/>
    <property type="match status" value="1"/>
</dbReference>
<evidence type="ECO:0000313" key="1">
    <source>
        <dbReference type="EMBL" id="BEQ16823.1"/>
    </source>
</evidence>
<dbReference type="SUPFAM" id="SSF56784">
    <property type="entry name" value="HAD-like"/>
    <property type="match status" value="1"/>
</dbReference>
<dbReference type="InterPro" id="IPR023214">
    <property type="entry name" value="HAD_sf"/>
</dbReference>
<dbReference type="Gene3D" id="3.40.50.1000">
    <property type="entry name" value="HAD superfamily/HAD-like"/>
    <property type="match status" value="1"/>
</dbReference>
<accession>A0AAU9EIF6</accession>
<gene>
    <name evidence="1" type="ORF">FAK_38890</name>
</gene>
<keyword evidence="2" id="KW-1185">Reference proteome</keyword>
<organism evidence="1 2">
    <name type="scientific">Desulfoferula mesophila</name>
    <dbReference type="NCBI Taxonomy" id="3058419"/>
    <lineage>
        <taxon>Bacteria</taxon>
        <taxon>Pseudomonadati</taxon>
        <taxon>Thermodesulfobacteriota</taxon>
        <taxon>Desulfarculia</taxon>
        <taxon>Desulfarculales</taxon>
        <taxon>Desulfarculaceae</taxon>
        <taxon>Desulfoferula</taxon>
    </lineage>
</organism>
<dbReference type="AlphaFoldDB" id="A0AAU9EIF6"/>
<reference evidence="2" key="1">
    <citation type="journal article" date="2023" name="Arch. Microbiol.">
        <title>Desulfoferula mesophilus gen. nov. sp. nov., a mesophilic sulfate-reducing bacterium isolated from a brackish lake sediment.</title>
        <authorList>
            <person name="Watanabe T."/>
            <person name="Yabe T."/>
            <person name="Tsuji J.M."/>
            <person name="Fukui M."/>
        </authorList>
    </citation>
    <scope>NUCLEOTIDE SEQUENCE [LARGE SCALE GENOMIC DNA]</scope>
    <source>
        <strain evidence="2">12FAK</strain>
    </source>
</reference>